<accession>A0A382M547</accession>
<organism evidence="1">
    <name type="scientific">marine metagenome</name>
    <dbReference type="NCBI Taxonomy" id="408172"/>
    <lineage>
        <taxon>unclassified sequences</taxon>
        <taxon>metagenomes</taxon>
        <taxon>ecological metagenomes</taxon>
    </lineage>
</organism>
<reference evidence="1" key="1">
    <citation type="submission" date="2018-05" db="EMBL/GenBank/DDBJ databases">
        <authorList>
            <person name="Lanie J.A."/>
            <person name="Ng W.-L."/>
            <person name="Kazmierczak K.M."/>
            <person name="Andrzejewski T.M."/>
            <person name="Davidsen T.M."/>
            <person name="Wayne K.J."/>
            <person name="Tettelin H."/>
            <person name="Glass J.I."/>
            <person name="Rusch D."/>
            <person name="Podicherti R."/>
            <person name="Tsui H.-C.T."/>
            <person name="Winkler M.E."/>
        </authorList>
    </citation>
    <scope>NUCLEOTIDE SEQUENCE</scope>
</reference>
<proteinExistence type="predicted"/>
<dbReference type="Gene3D" id="2.60.120.430">
    <property type="entry name" value="Galactose-binding lectin"/>
    <property type="match status" value="1"/>
</dbReference>
<name>A0A382M547_9ZZZZ</name>
<dbReference type="EMBL" id="UINC01091351">
    <property type="protein sequence ID" value="SVC44043.1"/>
    <property type="molecule type" value="Genomic_DNA"/>
</dbReference>
<gene>
    <name evidence="1" type="ORF">METZ01_LOCUS296897</name>
</gene>
<protein>
    <submittedName>
        <fullName evidence="1">Uncharacterized protein</fullName>
    </submittedName>
</protein>
<sequence length="119" mass="13121">MRTVRPSPQWQDSLIRIEKGQRVVIDTEETWSPDMRNQIAWCGADGVYNLPAGEGYLMPGANVGTLVARIGDGPVFAPGSRYDFVSDWEGVLHLAMNENPSFNNQAGKVVAQVIIFEAQ</sequence>
<dbReference type="AlphaFoldDB" id="A0A382M547"/>
<evidence type="ECO:0000313" key="1">
    <source>
        <dbReference type="EMBL" id="SVC44043.1"/>
    </source>
</evidence>